<reference evidence="1 2" key="1">
    <citation type="submission" date="2015-07" db="EMBL/GenBank/DDBJ databases">
        <authorList>
            <person name="Noorani M."/>
        </authorList>
    </citation>
    <scope>NUCLEOTIDE SEQUENCE [LARGE SCALE GENOMIC DNA]</scope>
    <source>
        <strain evidence="1 2">CECT 5088</strain>
    </source>
</reference>
<protein>
    <recommendedName>
        <fullName evidence="3">ParB/Sulfiredoxin domain-containing protein</fullName>
    </recommendedName>
</protein>
<dbReference type="RefSeq" id="WP_055683260.1">
    <property type="nucleotide sequence ID" value="NZ_CXPG01000020.1"/>
</dbReference>
<organism evidence="1 2">
    <name type="scientific">Jannaschia rubra</name>
    <dbReference type="NCBI Taxonomy" id="282197"/>
    <lineage>
        <taxon>Bacteria</taxon>
        <taxon>Pseudomonadati</taxon>
        <taxon>Pseudomonadota</taxon>
        <taxon>Alphaproteobacteria</taxon>
        <taxon>Rhodobacterales</taxon>
        <taxon>Roseobacteraceae</taxon>
        <taxon>Jannaschia</taxon>
    </lineage>
</organism>
<evidence type="ECO:0000313" key="2">
    <source>
        <dbReference type="Proteomes" id="UP000048908"/>
    </source>
</evidence>
<dbReference type="STRING" id="282197.SAMN04488517_11410"/>
<dbReference type="Proteomes" id="UP000048908">
    <property type="component" value="Unassembled WGS sequence"/>
</dbReference>
<dbReference type="AlphaFoldDB" id="A0A0M6XSW7"/>
<sequence length="415" mass="47067">MTTDTLTKAPARIHHEKYGAVEWELPEVLLDVHGEVRLWDANPRLQSHLPVSNISSEAELEATLQLTGGYDALRTSINDLGQMEPIYVWRPNDSAKFLVLEGATRVCILRALDRKYTSGIKEGVFRRVKAKVLPPNFGELEQAILLARIHVRGSGVRAWDRYIQAKFIYEKVVGVNGQPPVMNQAQMAQYMEKSLAWVNRLKSAYEFAMQFKEHIDEDHIGEEPIDRFTAKNFSVLEEISKARVIGSQLKDYSNSSYDQLREDVFGMVRNHAFKEYRDARFLKEFHDDPDAWDQLKSGEEHVANKLARQVESKSSSPKVKIAGLTQVLKRAVDRGEGDFDDDDVAELQKAIDIIEDQVHDGVHPYRLAIKKAARTLNKASRADVRDLSPDDLSEFKDAYAYFMGLVEVHGTPGGQ</sequence>
<dbReference type="OrthoDB" id="8477806at2"/>
<evidence type="ECO:0008006" key="3">
    <source>
        <dbReference type="Google" id="ProtNLM"/>
    </source>
</evidence>
<proteinExistence type="predicted"/>
<accession>A0A0M6XSW7</accession>
<gene>
    <name evidence="1" type="ORF">JAN5088_02697</name>
</gene>
<dbReference type="EMBL" id="CXPG01000020">
    <property type="protein sequence ID" value="CTQ33908.1"/>
    <property type="molecule type" value="Genomic_DNA"/>
</dbReference>
<name>A0A0M6XSW7_9RHOB</name>
<evidence type="ECO:0000313" key="1">
    <source>
        <dbReference type="EMBL" id="CTQ33908.1"/>
    </source>
</evidence>
<keyword evidence="2" id="KW-1185">Reference proteome</keyword>